<dbReference type="Gene3D" id="3.40.50.720">
    <property type="entry name" value="NAD(P)-binding Rossmann-like Domain"/>
    <property type="match status" value="1"/>
</dbReference>
<dbReference type="PANTHER" id="PTHR12126:SF11">
    <property type="entry name" value="NADH DEHYDROGENASE [UBIQUINONE] 1 ALPHA SUBCOMPLEX SUBUNIT 9, MITOCHONDRIAL"/>
    <property type="match status" value="1"/>
</dbReference>
<feature type="transmembrane region" description="Helical" evidence="1">
    <location>
        <begin position="383"/>
        <end position="406"/>
    </location>
</feature>
<proteinExistence type="predicted"/>
<dbReference type="InterPro" id="IPR016040">
    <property type="entry name" value="NAD(P)-bd_dom"/>
</dbReference>
<sequence length="433" mass="46211">MTGQKKILVLGAYGFIGVEVCRRLRRDHDVRGLGRNPEQATRVLPGVPFRVADLNDLVTPADWVPVVQDIDVVVNCAGALQEGGATDLTKLHATAIAALAEACATMGLRLIQISAAGARKEAATEFMRSKAVGDHAILDHLPEAHILRPGLVLGHSSFGGTRLLRMLAAVPVVQPVALGDSPIQSVSMDDLTGAVSAAITDQLAPGIYDLVEADAQSLRDVLLATRAQLGFAAPRRVIQLPNWALSVTRRGADGLGRLGWRSPLRSTAIAVLADGVRGDPAPYRQAMGKDLQSLAQILQDFPMRREHRLDARMALFLPVAVALLSLFWLISGVVGLWQLNTAAEVLVLVGWPAALAKISVVFWSLVDLALAGLILWRPWAGRACLAMAGVALFYLLAATVTAPGLWADPLGPLAKILPVLLASVATYWTLEER</sequence>
<accession>A0A1G5PNF6</accession>
<feature type="transmembrane region" description="Helical" evidence="1">
    <location>
        <begin position="349"/>
        <end position="376"/>
    </location>
</feature>
<organism evidence="3 4">
    <name type="scientific">Epibacterium ulvae</name>
    <dbReference type="NCBI Taxonomy" id="1156985"/>
    <lineage>
        <taxon>Bacteria</taxon>
        <taxon>Pseudomonadati</taxon>
        <taxon>Pseudomonadota</taxon>
        <taxon>Alphaproteobacteria</taxon>
        <taxon>Rhodobacterales</taxon>
        <taxon>Roseobacteraceae</taxon>
        <taxon>Epibacterium</taxon>
    </lineage>
</organism>
<dbReference type="Pfam" id="PF13781">
    <property type="entry name" value="DoxX_3"/>
    <property type="match status" value="1"/>
</dbReference>
<dbReference type="RefSeq" id="WP_090215280.1">
    <property type="nucleotide sequence ID" value="NZ_FMWG01000001.1"/>
</dbReference>
<dbReference type="AlphaFoldDB" id="A0A1G5PNF6"/>
<feature type="domain" description="NAD(P)-binding" evidence="2">
    <location>
        <begin position="11"/>
        <end position="130"/>
    </location>
</feature>
<dbReference type="Proteomes" id="UP000198767">
    <property type="component" value="Unassembled WGS sequence"/>
</dbReference>
<keyword evidence="1" id="KW-0812">Transmembrane</keyword>
<dbReference type="InterPro" id="IPR025695">
    <property type="entry name" value="DoxX-like"/>
</dbReference>
<dbReference type="PANTHER" id="PTHR12126">
    <property type="entry name" value="NADH-UBIQUINONE OXIDOREDUCTASE 39 KDA SUBUNIT-RELATED"/>
    <property type="match status" value="1"/>
</dbReference>
<dbReference type="InterPro" id="IPR036291">
    <property type="entry name" value="NAD(P)-bd_dom_sf"/>
</dbReference>
<dbReference type="SUPFAM" id="SSF51735">
    <property type="entry name" value="NAD(P)-binding Rossmann-fold domains"/>
    <property type="match status" value="1"/>
</dbReference>
<dbReference type="InterPro" id="IPR051207">
    <property type="entry name" value="ComplexI_NDUFA9_subunit"/>
</dbReference>
<gene>
    <name evidence="3" type="ORF">SAMN04488118_101371</name>
</gene>
<dbReference type="OrthoDB" id="5377001at2"/>
<protein>
    <submittedName>
        <fullName evidence="3">Nucleoside-diphosphate-sugar epimerase</fullName>
    </submittedName>
</protein>
<keyword evidence="1" id="KW-1133">Transmembrane helix</keyword>
<dbReference type="STRING" id="1156985.SAMN04488118_101371"/>
<evidence type="ECO:0000313" key="4">
    <source>
        <dbReference type="Proteomes" id="UP000198767"/>
    </source>
</evidence>
<evidence type="ECO:0000259" key="2">
    <source>
        <dbReference type="Pfam" id="PF13460"/>
    </source>
</evidence>
<feature type="transmembrane region" description="Helical" evidence="1">
    <location>
        <begin position="313"/>
        <end position="337"/>
    </location>
</feature>
<reference evidence="3 4" key="1">
    <citation type="submission" date="2016-10" db="EMBL/GenBank/DDBJ databases">
        <authorList>
            <person name="de Groot N.N."/>
        </authorList>
    </citation>
    <scope>NUCLEOTIDE SEQUENCE [LARGE SCALE GENOMIC DNA]</scope>
    <source>
        <strain evidence="3 4">U95</strain>
    </source>
</reference>
<keyword evidence="1" id="KW-0472">Membrane</keyword>
<evidence type="ECO:0000313" key="3">
    <source>
        <dbReference type="EMBL" id="SCZ50866.1"/>
    </source>
</evidence>
<keyword evidence="4" id="KW-1185">Reference proteome</keyword>
<dbReference type="Pfam" id="PF13460">
    <property type="entry name" value="NAD_binding_10"/>
    <property type="match status" value="1"/>
</dbReference>
<dbReference type="GO" id="GO:0044877">
    <property type="term" value="F:protein-containing complex binding"/>
    <property type="evidence" value="ECO:0007669"/>
    <property type="project" value="TreeGrafter"/>
</dbReference>
<dbReference type="EMBL" id="FMWG01000001">
    <property type="protein sequence ID" value="SCZ50866.1"/>
    <property type="molecule type" value="Genomic_DNA"/>
</dbReference>
<name>A0A1G5PNF6_9RHOB</name>
<evidence type="ECO:0000256" key="1">
    <source>
        <dbReference type="SAM" id="Phobius"/>
    </source>
</evidence>